<name>A0A1B0DM95_PHLPP</name>
<evidence type="ECO:0000313" key="2">
    <source>
        <dbReference type="Proteomes" id="UP000092462"/>
    </source>
</evidence>
<dbReference type="VEuPathDB" id="VectorBase:PPAI009485"/>
<keyword evidence="2" id="KW-1185">Reference proteome</keyword>
<proteinExistence type="predicted"/>
<accession>A0A1B0DM95</accession>
<dbReference type="EnsemblMetazoa" id="PPAI009485-RA">
    <property type="protein sequence ID" value="PPAI009485-PA"/>
    <property type="gene ID" value="PPAI009485"/>
</dbReference>
<dbReference type="VEuPathDB" id="VectorBase:PPAPM1_001386"/>
<sequence length="190" mass="22282">MSHAKEEYEIQLYNFTIDQLKDETKEMIHHEINHTMNTICSSIEKFITDPAAKDLFRQKKQAIVEKIKENIEKNFSNYTSNLDKHLTIPPYVLLPENKIHDVNNPTYTEKDVQELQKVFEEKKKQFEENITVLRELDKITTSYEQLEPSLKVECELQDAVQEIIEEGLDTNALSNNLQNISEIVNKLSKK</sequence>
<dbReference type="AlphaFoldDB" id="A0A1B0DM95"/>
<dbReference type="EMBL" id="AJVK01006914">
    <property type="status" value="NOT_ANNOTATED_CDS"/>
    <property type="molecule type" value="Genomic_DNA"/>
</dbReference>
<organism evidence="1 2">
    <name type="scientific">Phlebotomus papatasi</name>
    <name type="common">Sandfly</name>
    <dbReference type="NCBI Taxonomy" id="29031"/>
    <lineage>
        <taxon>Eukaryota</taxon>
        <taxon>Metazoa</taxon>
        <taxon>Ecdysozoa</taxon>
        <taxon>Arthropoda</taxon>
        <taxon>Hexapoda</taxon>
        <taxon>Insecta</taxon>
        <taxon>Pterygota</taxon>
        <taxon>Neoptera</taxon>
        <taxon>Endopterygota</taxon>
        <taxon>Diptera</taxon>
        <taxon>Nematocera</taxon>
        <taxon>Psychodoidea</taxon>
        <taxon>Psychodidae</taxon>
        <taxon>Phlebotomus</taxon>
        <taxon>Phlebotomus</taxon>
    </lineage>
</organism>
<evidence type="ECO:0000313" key="1">
    <source>
        <dbReference type="EnsemblMetazoa" id="PPAI009485-PA"/>
    </source>
</evidence>
<protein>
    <submittedName>
        <fullName evidence="1">Uncharacterized protein</fullName>
    </submittedName>
</protein>
<reference evidence="1" key="1">
    <citation type="submission" date="2022-08" db="UniProtKB">
        <authorList>
            <consortium name="EnsemblMetazoa"/>
        </authorList>
    </citation>
    <scope>IDENTIFICATION</scope>
    <source>
        <strain evidence="1">Israel</strain>
    </source>
</reference>
<dbReference type="Proteomes" id="UP000092462">
    <property type="component" value="Unassembled WGS sequence"/>
</dbReference>